<proteinExistence type="predicted"/>
<dbReference type="RefSeq" id="WP_147260778.1">
    <property type="nucleotide sequence ID" value="NZ_VIWU01000001.1"/>
</dbReference>
<dbReference type="Proteomes" id="UP000321261">
    <property type="component" value="Unassembled WGS sequence"/>
</dbReference>
<dbReference type="EMBL" id="VIWU01000001">
    <property type="protein sequence ID" value="TWF82470.1"/>
    <property type="molecule type" value="Genomic_DNA"/>
</dbReference>
<gene>
    <name evidence="2" type="ORF">FHX44_118419</name>
</gene>
<accession>A0A561T5T0</accession>
<evidence type="ECO:0000259" key="1">
    <source>
        <dbReference type="PROSITE" id="PS51186"/>
    </source>
</evidence>
<feature type="domain" description="N-acetyltransferase" evidence="1">
    <location>
        <begin position="14"/>
        <end position="169"/>
    </location>
</feature>
<dbReference type="PROSITE" id="PS51186">
    <property type="entry name" value="GNAT"/>
    <property type="match status" value="1"/>
</dbReference>
<dbReference type="GO" id="GO:0016747">
    <property type="term" value="F:acyltransferase activity, transferring groups other than amino-acyl groups"/>
    <property type="evidence" value="ECO:0007669"/>
    <property type="project" value="InterPro"/>
</dbReference>
<dbReference type="InterPro" id="IPR003484">
    <property type="entry name" value="NodA"/>
</dbReference>
<dbReference type="GO" id="GO:0005829">
    <property type="term" value="C:cytosol"/>
    <property type="evidence" value="ECO:0007669"/>
    <property type="project" value="InterPro"/>
</dbReference>
<protein>
    <submittedName>
        <fullName evidence="2">Beta-1,4-N-acetylglucosamine oligosaccharide N-acyltransferase NodA</fullName>
    </submittedName>
</protein>
<name>A0A561T5T0_9PSEU</name>
<sequence length="188" mass="20302">MMSSPAAEPSWALVWEDDITPSGHARLADLLALAFPRSTAFVGARSWSSGRPELRLVARRDARAVAHLGILRRFLRVPERDASVLVGDVGLVAVAPGEQGSGLGRELLRRGDTALRGLDVPFGYLTCGDHVAPFYERCGWVRVSGGTRMIRADGRVQVYGGVSMVREVHASLAAWPDGCLVDRNGLEI</sequence>
<dbReference type="Pfam" id="PF02474">
    <property type="entry name" value="NodA"/>
    <property type="match status" value="1"/>
</dbReference>
<dbReference type="InterPro" id="IPR000182">
    <property type="entry name" value="GNAT_dom"/>
</dbReference>
<dbReference type="SUPFAM" id="SSF55729">
    <property type="entry name" value="Acyl-CoA N-acyltransferases (Nat)"/>
    <property type="match status" value="1"/>
</dbReference>
<dbReference type="OrthoDB" id="3573574at2"/>
<evidence type="ECO:0000313" key="3">
    <source>
        <dbReference type="Proteomes" id="UP000321261"/>
    </source>
</evidence>
<comment type="caution">
    <text evidence="2">The sequence shown here is derived from an EMBL/GenBank/DDBJ whole genome shotgun (WGS) entry which is preliminary data.</text>
</comment>
<dbReference type="Gene3D" id="3.40.630.30">
    <property type="match status" value="1"/>
</dbReference>
<reference evidence="2 3" key="1">
    <citation type="submission" date="2019-06" db="EMBL/GenBank/DDBJ databases">
        <title>Sequencing the genomes of 1000 actinobacteria strains.</title>
        <authorList>
            <person name="Klenk H.-P."/>
        </authorList>
    </citation>
    <scope>NUCLEOTIDE SEQUENCE [LARGE SCALE GENOMIC DNA]</scope>
    <source>
        <strain evidence="2 3">DSM 45671</strain>
    </source>
</reference>
<keyword evidence="2" id="KW-0808">Transferase</keyword>
<dbReference type="AlphaFoldDB" id="A0A561T5T0"/>
<keyword evidence="2" id="KW-0012">Acyltransferase</keyword>
<evidence type="ECO:0000313" key="2">
    <source>
        <dbReference type="EMBL" id="TWF82470.1"/>
    </source>
</evidence>
<keyword evidence="3" id="KW-1185">Reference proteome</keyword>
<organism evidence="2 3">
    <name type="scientific">Pseudonocardia hierapolitana</name>
    <dbReference type="NCBI Taxonomy" id="1128676"/>
    <lineage>
        <taxon>Bacteria</taxon>
        <taxon>Bacillati</taxon>
        <taxon>Actinomycetota</taxon>
        <taxon>Actinomycetes</taxon>
        <taxon>Pseudonocardiales</taxon>
        <taxon>Pseudonocardiaceae</taxon>
        <taxon>Pseudonocardia</taxon>
    </lineage>
</organism>
<dbReference type="InterPro" id="IPR016181">
    <property type="entry name" value="Acyl_CoA_acyltransferase"/>
</dbReference>